<dbReference type="AlphaFoldDB" id="A0A928VR17"/>
<accession>A0A928VR17</accession>
<comment type="caution">
    <text evidence="2">The sequence shown here is derived from an EMBL/GenBank/DDBJ whole genome shotgun (WGS) entry which is preliminary data.</text>
</comment>
<dbReference type="Pfam" id="PF10517">
    <property type="entry name" value="DM13"/>
    <property type="match status" value="1"/>
</dbReference>
<protein>
    <submittedName>
        <fullName evidence="2">DM13 domain-containing protein</fullName>
    </submittedName>
</protein>
<keyword evidence="3" id="KW-1185">Reference proteome</keyword>
<evidence type="ECO:0000313" key="3">
    <source>
        <dbReference type="Proteomes" id="UP000625316"/>
    </source>
</evidence>
<reference evidence="2" key="1">
    <citation type="submission" date="2020-10" db="EMBL/GenBank/DDBJ databases">
        <authorList>
            <person name="Castelo-Branco R."/>
            <person name="Eusebio N."/>
            <person name="Adriana R."/>
            <person name="Vieira A."/>
            <person name="Brugerolle De Fraissinette N."/>
            <person name="Rezende De Castro R."/>
            <person name="Schneider M.P."/>
            <person name="Vasconcelos V."/>
            <person name="Leao P.N."/>
        </authorList>
    </citation>
    <scope>NUCLEOTIDE SEQUENCE</scope>
    <source>
        <strain evidence="2">LEGE 11480</strain>
    </source>
</reference>
<evidence type="ECO:0000259" key="1">
    <source>
        <dbReference type="PROSITE" id="PS51549"/>
    </source>
</evidence>
<proteinExistence type="predicted"/>
<gene>
    <name evidence="2" type="ORF">IQ266_14875</name>
</gene>
<dbReference type="EMBL" id="JADEXQ010000050">
    <property type="protein sequence ID" value="MBE9031015.1"/>
    <property type="molecule type" value="Genomic_DNA"/>
</dbReference>
<dbReference type="Proteomes" id="UP000625316">
    <property type="component" value="Unassembled WGS sequence"/>
</dbReference>
<organism evidence="2 3">
    <name type="scientific">Romeriopsis navalis LEGE 11480</name>
    <dbReference type="NCBI Taxonomy" id="2777977"/>
    <lineage>
        <taxon>Bacteria</taxon>
        <taxon>Bacillati</taxon>
        <taxon>Cyanobacteriota</taxon>
        <taxon>Cyanophyceae</taxon>
        <taxon>Leptolyngbyales</taxon>
        <taxon>Leptolyngbyaceae</taxon>
        <taxon>Romeriopsis</taxon>
        <taxon>Romeriopsis navalis</taxon>
    </lineage>
</organism>
<sequence length="91" mass="10285">MATVVQHDGKQYLKFDNKFKSDNGPDLFVLLHRQASPKQYRASDYVSLGRLKNVAGEQVYEIPEGIDVSVFKSAVIWCRQFNATFGFAPLS</sequence>
<evidence type="ECO:0000313" key="2">
    <source>
        <dbReference type="EMBL" id="MBE9031015.1"/>
    </source>
</evidence>
<feature type="domain" description="DM13" evidence="1">
    <location>
        <begin position="1"/>
        <end position="91"/>
    </location>
</feature>
<dbReference type="InterPro" id="IPR019545">
    <property type="entry name" value="DM13_domain"/>
</dbReference>
<dbReference type="PROSITE" id="PS51549">
    <property type="entry name" value="DM13"/>
    <property type="match status" value="1"/>
</dbReference>
<name>A0A928VR17_9CYAN</name>